<dbReference type="GO" id="GO:0043565">
    <property type="term" value="F:sequence-specific DNA binding"/>
    <property type="evidence" value="ECO:0007669"/>
    <property type="project" value="InterPro"/>
</dbReference>
<protein>
    <submittedName>
        <fullName evidence="6">AraC family transcriptional regulator</fullName>
    </submittedName>
</protein>
<keyword evidence="4" id="KW-0812">Transmembrane</keyword>
<keyword evidence="2" id="KW-0238">DNA-binding</keyword>
<comment type="caution">
    <text evidence="6">The sequence shown here is derived from an EMBL/GenBank/DDBJ whole genome shotgun (WGS) entry which is preliminary data.</text>
</comment>
<dbReference type="SUPFAM" id="SSF46689">
    <property type="entry name" value="Homeodomain-like"/>
    <property type="match status" value="1"/>
</dbReference>
<keyword evidence="7" id="KW-1185">Reference proteome</keyword>
<gene>
    <name evidence="6" type="ORF">IFO71_18115</name>
</gene>
<dbReference type="AlphaFoldDB" id="A0AAW3ZS22"/>
<name>A0AAW3ZS22_9GAMM</name>
<feature type="transmembrane region" description="Helical" evidence="4">
    <location>
        <begin position="6"/>
        <end position="25"/>
    </location>
</feature>
<evidence type="ECO:0000256" key="3">
    <source>
        <dbReference type="ARBA" id="ARBA00023163"/>
    </source>
</evidence>
<feature type="domain" description="HTH araC/xylS-type" evidence="5">
    <location>
        <begin position="239"/>
        <end position="347"/>
    </location>
</feature>
<evidence type="ECO:0000256" key="4">
    <source>
        <dbReference type="SAM" id="Phobius"/>
    </source>
</evidence>
<dbReference type="InterPro" id="IPR009057">
    <property type="entry name" value="Homeodomain-like_sf"/>
</dbReference>
<organism evidence="6 7">
    <name type="scientific">Pseudomarimonas arenosa</name>
    <dbReference type="NCBI Taxonomy" id="2774145"/>
    <lineage>
        <taxon>Bacteria</taxon>
        <taxon>Pseudomonadati</taxon>
        <taxon>Pseudomonadota</taxon>
        <taxon>Gammaproteobacteria</taxon>
        <taxon>Lysobacterales</taxon>
        <taxon>Lysobacteraceae</taxon>
        <taxon>Pseudomarimonas</taxon>
    </lineage>
</organism>
<evidence type="ECO:0000256" key="2">
    <source>
        <dbReference type="ARBA" id="ARBA00023125"/>
    </source>
</evidence>
<evidence type="ECO:0000313" key="6">
    <source>
        <dbReference type="EMBL" id="MBD8527665.1"/>
    </source>
</evidence>
<reference evidence="6 7" key="1">
    <citation type="submission" date="2020-09" db="EMBL/GenBank/DDBJ databases">
        <title>Pseudoxanthomonas sp. CAU 1598 isolated from sand of Yaerae Beach.</title>
        <authorList>
            <person name="Kim W."/>
        </authorList>
    </citation>
    <scope>NUCLEOTIDE SEQUENCE [LARGE SCALE GENOMIC DNA]</scope>
    <source>
        <strain evidence="6 7">CAU 1598</strain>
    </source>
</reference>
<keyword evidence="1" id="KW-0805">Transcription regulation</keyword>
<dbReference type="EMBL" id="JACYTR010000059">
    <property type="protein sequence ID" value="MBD8527665.1"/>
    <property type="molecule type" value="Genomic_DNA"/>
</dbReference>
<evidence type="ECO:0000313" key="7">
    <source>
        <dbReference type="Proteomes" id="UP000613768"/>
    </source>
</evidence>
<proteinExistence type="predicted"/>
<feature type="transmembrane region" description="Helical" evidence="4">
    <location>
        <begin position="183"/>
        <end position="204"/>
    </location>
</feature>
<feature type="transmembrane region" description="Helical" evidence="4">
    <location>
        <begin position="92"/>
        <end position="112"/>
    </location>
</feature>
<dbReference type="Gene3D" id="1.10.10.60">
    <property type="entry name" value="Homeodomain-like"/>
    <property type="match status" value="1"/>
</dbReference>
<evidence type="ECO:0000259" key="5">
    <source>
        <dbReference type="PROSITE" id="PS01124"/>
    </source>
</evidence>
<feature type="transmembrane region" description="Helical" evidence="4">
    <location>
        <begin position="34"/>
        <end position="55"/>
    </location>
</feature>
<dbReference type="Proteomes" id="UP000613768">
    <property type="component" value="Unassembled WGS sequence"/>
</dbReference>
<dbReference type="Pfam" id="PF12833">
    <property type="entry name" value="HTH_18"/>
    <property type="match status" value="1"/>
</dbReference>
<dbReference type="InterPro" id="IPR018060">
    <property type="entry name" value="HTH_AraC"/>
</dbReference>
<keyword evidence="4" id="KW-1133">Transmembrane helix</keyword>
<sequence>MQSLSTLLVGLVCLMSAMLTGHLLLSRTSVGRGLLALFFALFALQSGLLALHLLQPGLLPLGLRAVFGVAIPPLLYLYFARRSESGIHRLRWLDLLHLWPSITVALLLAFEASGAGEAIDAVVILGELAYALALLSVDRASWRGSAVHRFGLPLAAGFLVFAALVDIGIAIELARGSPLWASWGLKTGIALMLLLVLVCFVWAWRDPEWMQHAAGAIDDAMHGEAEAAGSPEARPEELQQLCQRMREMLLQSQLINEFGLTMPRVARRLGVPSKRLSQAVNTVYGKGFRTLLNDWKVERAATQLRDPQLIERSIIDIMFAAGFQTKSSFNKEFALRTGKTPSQYRQEHRS</sequence>
<feature type="transmembrane region" description="Helical" evidence="4">
    <location>
        <begin position="150"/>
        <end position="171"/>
    </location>
</feature>
<accession>A0AAW3ZS22</accession>
<feature type="transmembrane region" description="Helical" evidence="4">
    <location>
        <begin position="118"/>
        <end position="138"/>
    </location>
</feature>
<dbReference type="GO" id="GO:0003700">
    <property type="term" value="F:DNA-binding transcription factor activity"/>
    <property type="evidence" value="ECO:0007669"/>
    <property type="project" value="InterPro"/>
</dbReference>
<feature type="transmembrane region" description="Helical" evidence="4">
    <location>
        <begin position="61"/>
        <end position="80"/>
    </location>
</feature>
<dbReference type="PROSITE" id="PS01124">
    <property type="entry name" value="HTH_ARAC_FAMILY_2"/>
    <property type="match status" value="1"/>
</dbReference>
<keyword evidence="4" id="KW-0472">Membrane</keyword>
<evidence type="ECO:0000256" key="1">
    <source>
        <dbReference type="ARBA" id="ARBA00023015"/>
    </source>
</evidence>
<dbReference type="SMART" id="SM00342">
    <property type="entry name" value="HTH_ARAC"/>
    <property type="match status" value="1"/>
</dbReference>
<keyword evidence="3" id="KW-0804">Transcription</keyword>
<dbReference type="RefSeq" id="WP_192031085.1">
    <property type="nucleotide sequence ID" value="NZ_JACYTR010000059.1"/>
</dbReference>
<dbReference type="PANTHER" id="PTHR43280:SF29">
    <property type="entry name" value="ARAC-FAMILY TRANSCRIPTIONAL REGULATOR"/>
    <property type="match status" value="1"/>
</dbReference>
<dbReference type="PANTHER" id="PTHR43280">
    <property type="entry name" value="ARAC-FAMILY TRANSCRIPTIONAL REGULATOR"/>
    <property type="match status" value="1"/>
</dbReference>